<evidence type="ECO:0000313" key="1">
    <source>
        <dbReference type="EMBL" id="RMZ99770.1"/>
    </source>
</evidence>
<organism evidence="1 2">
    <name type="scientific">Brachionus plicatilis</name>
    <name type="common">Marine rotifer</name>
    <name type="synonym">Brachionus muelleri</name>
    <dbReference type="NCBI Taxonomy" id="10195"/>
    <lineage>
        <taxon>Eukaryota</taxon>
        <taxon>Metazoa</taxon>
        <taxon>Spiralia</taxon>
        <taxon>Gnathifera</taxon>
        <taxon>Rotifera</taxon>
        <taxon>Eurotatoria</taxon>
        <taxon>Monogononta</taxon>
        <taxon>Pseudotrocha</taxon>
        <taxon>Ploima</taxon>
        <taxon>Brachionidae</taxon>
        <taxon>Brachionus</taxon>
    </lineage>
</organism>
<proteinExistence type="predicted"/>
<gene>
    <name evidence="1" type="ORF">BpHYR1_006626</name>
</gene>
<keyword evidence="2" id="KW-1185">Reference proteome</keyword>
<dbReference type="AlphaFoldDB" id="A0A3M7PM14"/>
<comment type="caution">
    <text evidence="1">The sequence shown here is derived from an EMBL/GenBank/DDBJ whole genome shotgun (WGS) entry which is preliminary data.</text>
</comment>
<accession>A0A3M7PM14</accession>
<evidence type="ECO:0000313" key="2">
    <source>
        <dbReference type="Proteomes" id="UP000276133"/>
    </source>
</evidence>
<protein>
    <submittedName>
        <fullName evidence="1">Uncharacterized protein</fullName>
    </submittedName>
</protein>
<name>A0A3M7PM14_BRAPC</name>
<dbReference type="Proteomes" id="UP000276133">
    <property type="component" value="Unassembled WGS sequence"/>
</dbReference>
<reference evidence="1 2" key="1">
    <citation type="journal article" date="2018" name="Sci. Rep.">
        <title>Genomic signatures of local adaptation to the degree of environmental predictability in rotifers.</title>
        <authorList>
            <person name="Franch-Gras L."/>
            <person name="Hahn C."/>
            <person name="Garcia-Roger E.M."/>
            <person name="Carmona M.J."/>
            <person name="Serra M."/>
            <person name="Gomez A."/>
        </authorList>
    </citation>
    <scope>NUCLEOTIDE SEQUENCE [LARGE SCALE GENOMIC DNA]</scope>
    <source>
        <strain evidence="1">HYR1</strain>
    </source>
</reference>
<sequence>MNINRKLFEKNSLLDLSNLTLVLKNFQHHLHNSMKPNKKNETQRSEEFFRVYKTVRALTVELPIFLFDFTISFL</sequence>
<dbReference type="EMBL" id="REGN01010065">
    <property type="protein sequence ID" value="RMZ99770.1"/>
    <property type="molecule type" value="Genomic_DNA"/>
</dbReference>